<protein>
    <recommendedName>
        <fullName evidence="2">DUF6533 domain-containing protein</fullName>
    </recommendedName>
</protein>
<evidence type="ECO:0000256" key="1">
    <source>
        <dbReference type="SAM" id="MobiDB-lite"/>
    </source>
</evidence>
<feature type="region of interest" description="Disordered" evidence="1">
    <location>
        <begin position="409"/>
        <end position="442"/>
    </location>
</feature>
<feature type="domain" description="DUF6533" evidence="2">
    <location>
        <begin position="147"/>
        <end position="183"/>
    </location>
</feature>
<dbReference type="OrthoDB" id="3350812at2759"/>
<reference evidence="3 4" key="1">
    <citation type="journal article" date="2016" name="Mol. Biol. Evol.">
        <title>Comparative Genomics of Early-Diverging Mushroom-Forming Fungi Provides Insights into the Origins of Lignocellulose Decay Capabilities.</title>
        <authorList>
            <person name="Nagy L.G."/>
            <person name="Riley R."/>
            <person name="Tritt A."/>
            <person name="Adam C."/>
            <person name="Daum C."/>
            <person name="Floudas D."/>
            <person name="Sun H."/>
            <person name="Yadav J.S."/>
            <person name="Pangilinan J."/>
            <person name="Larsson K.H."/>
            <person name="Matsuura K."/>
            <person name="Barry K."/>
            <person name="Labutti K."/>
            <person name="Kuo R."/>
            <person name="Ohm R.A."/>
            <person name="Bhattacharya S.S."/>
            <person name="Shirouzu T."/>
            <person name="Yoshinaga Y."/>
            <person name="Martin F.M."/>
            <person name="Grigoriev I.V."/>
            <person name="Hibbett D.S."/>
        </authorList>
    </citation>
    <scope>NUCLEOTIDE SEQUENCE [LARGE SCALE GENOMIC DNA]</scope>
    <source>
        <strain evidence="3 4">L-15889</strain>
    </source>
</reference>
<keyword evidence="4" id="KW-1185">Reference proteome</keyword>
<organism evidence="3 4">
    <name type="scientific">Daedalea quercina L-15889</name>
    <dbReference type="NCBI Taxonomy" id="1314783"/>
    <lineage>
        <taxon>Eukaryota</taxon>
        <taxon>Fungi</taxon>
        <taxon>Dikarya</taxon>
        <taxon>Basidiomycota</taxon>
        <taxon>Agaricomycotina</taxon>
        <taxon>Agaricomycetes</taxon>
        <taxon>Polyporales</taxon>
        <taxon>Fomitopsis</taxon>
    </lineage>
</organism>
<sequence>MTPIVCPVLQKRGCTSWICRRENNDTAREETSKSRDRCGYASTERLHLAIFQRQPLRTADVSLYPGRPRFDADLMCTPHIGFKNQHISSPKSAWWCLNVARHVEDYASSGSKLRGEYLHSELSECSDCWSVLVQDDKFQKAHCPGDTAFLTYDYLLTLGSEVDTIWCRRGPVVSRLALFFLRASVLGYIISTAFTTFRSQHDASIDNGHEHTRICTYWRRLRSMDLDYSCVTIEFSEYWFECILRFENIISVYTGEVLMDVLGGNGYLCNQDLKAANGKLAAMICDTIAAAVVVVATWVRTVSIIRLRRPRSFWSHSNLSWLLFRDACALKYDALNFWAHSSAALITSLSSLVNLDIPLQLVLMSRLLINLREASEIDIYMDSNNTYSGNHGIKSSSIELSSLRFKPKDTLDTEETSGVEPTSVYGISTDHTDEHGAANIGR</sequence>
<accession>A0A165RFE9</accession>
<dbReference type="Pfam" id="PF20151">
    <property type="entry name" value="DUF6533"/>
    <property type="match status" value="1"/>
</dbReference>
<dbReference type="AlphaFoldDB" id="A0A165RFE9"/>
<gene>
    <name evidence="3" type="ORF">DAEQUDRAFT_737325</name>
</gene>
<dbReference type="Proteomes" id="UP000076727">
    <property type="component" value="Unassembled WGS sequence"/>
</dbReference>
<name>A0A165RFE9_9APHY</name>
<dbReference type="EMBL" id="KV429050">
    <property type="protein sequence ID" value="KZT70680.1"/>
    <property type="molecule type" value="Genomic_DNA"/>
</dbReference>
<dbReference type="InterPro" id="IPR045340">
    <property type="entry name" value="DUF6533"/>
</dbReference>
<evidence type="ECO:0000313" key="3">
    <source>
        <dbReference type="EMBL" id="KZT70680.1"/>
    </source>
</evidence>
<evidence type="ECO:0000313" key="4">
    <source>
        <dbReference type="Proteomes" id="UP000076727"/>
    </source>
</evidence>
<evidence type="ECO:0000259" key="2">
    <source>
        <dbReference type="Pfam" id="PF20151"/>
    </source>
</evidence>
<proteinExistence type="predicted"/>